<name>A0ABS4GXH6_9BACL</name>
<keyword evidence="3" id="KW-1185">Reference proteome</keyword>
<evidence type="ECO:0000313" key="3">
    <source>
        <dbReference type="Proteomes" id="UP001519343"/>
    </source>
</evidence>
<dbReference type="EMBL" id="JAGGKT010000033">
    <property type="protein sequence ID" value="MBP1934967.1"/>
    <property type="molecule type" value="Genomic_DNA"/>
</dbReference>
<protein>
    <submittedName>
        <fullName evidence="2">Membrane protein</fullName>
    </submittedName>
</protein>
<proteinExistence type="predicted"/>
<evidence type="ECO:0000313" key="2">
    <source>
        <dbReference type="EMBL" id="MBP1934967.1"/>
    </source>
</evidence>
<comment type="caution">
    <text evidence="2">The sequence shown here is derived from an EMBL/GenBank/DDBJ whole genome shotgun (WGS) entry which is preliminary data.</text>
</comment>
<gene>
    <name evidence="2" type="ORF">J2Z37_004987</name>
</gene>
<sequence length="113" mass="12092">MEEVTVQEPVKVETEADAENQDTASVAESQETTDLDNTTVKTGDEKIVKEDEKEEIVSPSNANKAEAQASEQANENAIEHAADNSAVVTGQVAIEETTTEEVAMNASLIVGHY</sequence>
<evidence type="ECO:0000256" key="1">
    <source>
        <dbReference type="SAM" id="MobiDB-lite"/>
    </source>
</evidence>
<feature type="compositionally biased region" description="Polar residues" evidence="1">
    <location>
        <begin position="21"/>
        <end position="41"/>
    </location>
</feature>
<feature type="compositionally biased region" description="Basic and acidic residues" evidence="1">
    <location>
        <begin position="42"/>
        <end position="51"/>
    </location>
</feature>
<reference evidence="2 3" key="1">
    <citation type="submission" date="2021-03" db="EMBL/GenBank/DDBJ databases">
        <title>Genomic Encyclopedia of Type Strains, Phase IV (KMG-IV): sequencing the most valuable type-strain genomes for metagenomic binning, comparative biology and taxonomic classification.</title>
        <authorList>
            <person name="Goeker M."/>
        </authorList>
    </citation>
    <scope>NUCLEOTIDE SEQUENCE [LARGE SCALE GENOMIC DNA]</scope>
    <source>
        <strain evidence="2 3">DSM 24738</strain>
    </source>
</reference>
<dbReference type="RefSeq" id="WP_209812934.1">
    <property type="nucleotide sequence ID" value="NZ_JAGGKT010000033.1"/>
</dbReference>
<feature type="region of interest" description="Disordered" evidence="1">
    <location>
        <begin position="1"/>
        <end position="79"/>
    </location>
</feature>
<accession>A0ABS4GXH6</accession>
<organism evidence="2 3">
    <name type="scientific">Ammoniphilus resinae</name>
    <dbReference type="NCBI Taxonomy" id="861532"/>
    <lineage>
        <taxon>Bacteria</taxon>
        <taxon>Bacillati</taxon>
        <taxon>Bacillota</taxon>
        <taxon>Bacilli</taxon>
        <taxon>Bacillales</taxon>
        <taxon>Paenibacillaceae</taxon>
        <taxon>Aneurinibacillus group</taxon>
        <taxon>Ammoniphilus</taxon>
    </lineage>
</organism>
<dbReference type="Proteomes" id="UP001519343">
    <property type="component" value="Unassembled WGS sequence"/>
</dbReference>
<feature type="compositionally biased region" description="Low complexity" evidence="1">
    <location>
        <begin position="60"/>
        <end position="76"/>
    </location>
</feature>